<organism evidence="4 5">
    <name type="scientific">Paraperlucidibaca wandonensis</name>
    <dbReference type="NCBI Taxonomy" id="1268273"/>
    <lineage>
        <taxon>Bacteria</taxon>
        <taxon>Pseudomonadati</taxon>
        <taxon>Pseudomonadota</taxon>
        <taxon>Gammaproteobacteria</taxon>
        <taxon>Moraxellales</taxon>
        <taxon>Moraxellaceae</taxon>
        <taxon>Paraperlucidibaca</taxon>
    </lineage>
</organism>
<reference evidence="5" key="1">
    <citation type="journal article" date="2019" name="Int. J. Syst. Evol. Microbiol.">
        <title>The Global Catalogue of Microorganisms (GCM) 10K type strain sequencing project: providing services to taxonomists for standard genome sequencing and annotation.</title>
        <authorList>
            <consortium name="The Broad Institute Genomics Platform"/>
            <consortium name="The Broad Institute Genome Sequencing Center for Infectious Disease"/>
            <person name="Wu L."/>
            <person name="Ma J."/>
        </authorList>
    </citation>
    <scope>NUCLEOTIDE SEQUENCE [LARGE SCALE GENOMIC DNA]</scope>
    <source>
        <strain evidence="5">CCUG 63419</strain>
    </source>
</reference>
<feature type="domain" description="Flavodoxin-like fold" evidence="3">
    <location>
        <begin position="6"/>
        <end position="177"/>
    </location>
</feature>
<dbReference type="InterPro" id="IPR029039">
    <property type="entry name" value="Flavoprotein-like_sf"/>
</dbReference>
<dbReference type="RefSeq" id="WP_379068078.1">
    <property type="nucleotide sequence ID" value="NZ_JBHTIT010000001.1"/>
</dbReference>
<evidence type="ECO:0000256" key="2">
    <source>
        <dbReference type="ARBA" id="ARBA00023002"/>
    </source>
</evidence>
<dbReference type="InterPro" id="IPR051545">
    <property type="entry name" value="NAD(P)H_dehydrogenase_qn"/>
</dbReference>
<proteinExistence type="inferred from homology"/>
<dbReference type="Pfam" id="PF02525">
    <property type="entry name" value="Flavodoxin_2"/>
    <property type="match status" value="1"/>
</dbReference>
<evidence type="ECO:0000256" key="1">
    <source>
        <dbReference type="ARBA" id="ARBA00006252"/>
    </source>
</evidence>
<keyword evidence="2 4" id="KW-0560">Oxidoreductase</keyword>
<dbReference type="Gene3D" id="3.40.50.360">
    <property type="match status" value="1"/>
</dbReference>
<dbReference type="SUPFAM" id="SSF52218">
    <property type="entry name" value="Flavoproteins"/>
    <property type="match status" value="1"/>
</dbReference>
<dbReference type="PANTHER" id="PTHR10204">
    <property type="entry name" value="NAD P H OXIDOREDUCTASE-RELATED"/>
    <property type="match status" value="1"/>
</dbReference>
<gene>
    <name evidence="4" type="ORF">ACFQ0F_01000</name>
</gene>
<evidence type="ECO:0000259" key="3">
    <source>
        <dbReference type="Pfam" id="PF02525"/>
    </source>
</evidence>
<dbReference type="GO" id="GO:0016491">
    <property type="term" value="F:oxidoreductase activity"/>
    <property type="evidence" value="ECO:0007669"/>
    <property type="project" value="UniProtKB-KW"/>
</dbReference>
<dbReference type="EC" id="1.-.-.-" evidence="4"/>
<keyword evidence="5" id="KW-1185">Reference proteome</keyword>
<dbReference type="EC" id="1.6.99.-" evidence="4"/>
<dbReference type="PANTHER" id="PTHR10204:SF34">
    <property type="entry name" value="NAD(P)H DEHYDROGENASE [QUINONE] 1 ISOFORM 1"/>
    <property type="match status" value="1"/>
</dbReference>
<evidence type="ECO:0000313" key="4">
    <source>
        <dbReference type="EMBL" id="MFD0948984.1"/>
    </source>
</evidence>
<comment type="caution">
    <text evidence="4">The sequence shown here is derived from an EMBL/GenBank/DDBJ whole genome shotgun (WGS) entry which is preliminary data.</text>
</comment>
<name>A0ABW3HHI2_9GAMM</name>
<sequence length="195" mass="22748">MRKTNKKILVVLGHPDTNSLSGLFAEEYVSSARSAGKEVRYIKLGEIEFNPVLKHGYKQRQEHEPGLAHFWESIVWADHIAFFYPIWWGAMPALLKGALDRVLLPGKAFKYRESSQFWDRLLEGRSAHLFTTMDTPPWYYRMAYRMPGHNQMKRTILEFCGIKPVKIHSFGPVRYAKLDKIEKWVSTVRRYGSVT</sequence>
<protein>
    <submittedName>
        <fullName evidence="4">NAD(P)H-dependent oxidoreductase</fullName>
        <ecNumber evidence="4">1.-.-.-</ecNumber>
        <ecNumber evidence="4">1.6.99.-</ecNumber>
    </submittedName>
</protein>
<dbReference type="EMBL" id="JBHTIT010000001">
    <property type="protein sequence ID" value="MFD0948984.1"/>
    <property type="molecule type" value="Genomic_DNA"/>
</dbReference>
<accession>A0ABW3HHI2</accession>
<comment type="similarity">
    <text evidence="1">Belongs to the NAD(P)H dehydrogenase (quinone) family.</text>
</comment>
<dbReference type="Proteomes" id="UP001597044">
    <property type="component" value="Unassembled WGS sequence"/>
</dbReference>
<dbReference type="InterPro" id="IPR003680">
    <property type="entry name" value="Flavodoxin_fold"/>
</dbReference>
<evidence type="ECO:0000313" key="5">
    <source>
        <dbReference type="Proteomes" id="UP001597044"/>
    </source>
</evidence>